<proteinExistence type="predicted"/>
<protein>
    <submittedName>
        <fullName evidence="2">Uncharacterized protein</fullName>
    </submittedName>
</protein>
<feature type="region of interest" description="Disordered" evidence="1">
    <location>
        <begin position="16"/>
        <end position="38"/>
    </location>
</feature>
<organism evidence="2 3">
    <name type="scientific">Taxus chinensis</name>
    <name type="common">Chinese yew</name>
    <name type="synonym">Taxus wallichiana var. chinensis</name>
    <dbReference type="NCBI Taxonomy" id="29808"/>
    <lineage>
        <taxon>Eukaryota</taxon>
        <taxon>Viridiplantae</taxon>
        <taxon>Streptophyta</taxon>
        <taxon>Embryophyta</taxon>
        <taxon>Tracheophyta</taxon>
        <taxon>Spermatophyta</taxon>
        <taxon>Pinopsida</taxon>
        <taxon>Pinidae</taxon>
        <taxon>Conifers II</taxon>
        <taxon>Cupressales</taxon>
        <taxon>Taxaceae</taxon>
        <taxon>Taxus</taxon>
    </lineage>
</organism>
<dbReference type="EMBL" id="JAHRHJ020000002">
    <property type="protein sequence ID" value="KAH9327139.1"/>
    <property type="molecule type" value="Genomic_DNA"/>
</dbReference>
<dbReference type="Proteomes" id="UP000824469">
    <property type="component" value="Unassembled WGS sequence"/>
</dbReference>
<feature type="region of interest" description="Disordered" evidence="1">
    <location>
        <begin position="50"/>
        <end position="88"/>
    </location>
</feature>
<evidence type="ECO:0000313" key="3">
    <source>
        <dbReference type="Proteomes" id="UP000824469"/>
    </source>
</evidence>
<feature type="compositionally biased region" description="Basic and acidic residues" evidence="1">
    <location>
        <begin position="65"/>
        <end position="76"/>
    </location>
</feature>
<name>A0AA38LK99_TAXCH</name>
<gene>
    <name evidence="2" type="ORF">KI387_007317</name>
</gene>
<sequence length="88" mass="9832">PGQKYARDAWDAKARIGRRKSFSSGTAGTKVREGRVGHESVNWPKEEFLVRESQEKSTRGTRGTLKRESAEGRVSRPGEPGQKYARDA</sequence>
<reference evidence="2 3" key="1">
    <citation type="journal article" date="2021" name="Nat. Plants">
        <title>The Taxus genome provides insights into paclitaxel biosynthesis.</title>
        <authorList>
            <person name="Xiong X."/>
            <person name="Gou J."/>
            <person name="Liao Q."/>
            <person name="Li Y."/>
            <person name="Zhou Q."/>
            <person name="Bi G."/>
            <person name="Li C."/>
            <person name="Du R."/>
            <person name="Wang X."/>
            <person name="Sun T."/>
            <person name="Guo L."/>
            <person name="Liang H."/>
            <person name="Lu P."/>
            <person name="Wu Y."/>
            <person name="Zhang Z."/>
            <person name="Ro D.K."/>
            <person name="Shang Y."/>
            <person name="Huang S."/>
            <person name="Yan J."/>
        </authorList>
    </citation>
    <scope>NUCLEOTIDE SEQUENCE [LARGE SCALE GENOMIC DNA]</scope>
    <source>
        <strain evidence="2">Ta-2019</strain>
    </source>
</reference>
<evidence type="ECO:0000256" key="1">
    <source>
        <dbReference type="SAM" id="MobiDB-lite"/>
    </source>
</evidence>
<feature type="non-terminal residue" evidence="2">
    <location>
        <position position="1"/>
    </location>
</feature>
<dbReference type="AlphaFoldDB" id="A0AA38LK99"/>
<evidence type="ECO:0000313" key="2">
    <source>
        <dbReference type="EMBL" id="KAH9327139.1"/>
    </source>
</evidence>
<keyword evidence="3" id="KW-1185">Reference proteome</keyword>
<accession>A0AA38LK99</accession>
<comment type="caution">
    <text evidence="2">The sequence shown here is derived from an EMBL/GenBank/DDBJ whole genome shotgun (WGS) entry which is preliminary data.</text>
</comment>